<dbReference type="EMBL" id="JBBPBM010000023">
    <property type="protein sequence ID" value="KAK8546445.1"/>
    <property type="molecule type" value="Genomic_DNA"/>
</dbReference>
<dbReference type="PANTHER" id="PTHR23315:SF265">
    <property type="entry name" value="U-BOX DOMAIN-CONTAINING PROTEIN 46-RELATED"/>
    <property type="match status" value="1"/>
</dbReference>
<evidence type="ECO:0000256" key="4">
    <source>
        <dbReference type="ARBA" id="ARBA00022679"/>
    </source>
</evidence>
<evidence type="ECO:0000313" key="8">
    <source>
        <dbReference type="Proteomes" id="UP001472677"/>
    </source>
</evidence>
<sequence>MAEKDEAELKKELKSAMKTMLEKDEYTIEKTVQVIRILTRLTDLKVKKPSGLGLDDTILSERFKCPISGQIMDDPFVLASGQTYDRPYIENWLKQGNLTCFRSKQVLSHSFLTPNCLVRELISCWYGVSDVAVPEPSQGVGGESITERVRISLNSLLEKMSSSLSDQKEAAKELRRLTHASLSNRVVFCELPDAISILLSPLSESKVESHPDLQEDLITTVLNLSTHDYNKSKVAENPVVLPLLTESMKFGTIETRKNAVAALFTLSTIDSNKRIIAKSGAPVALLEVLHGGHPLAMKDAASAILNLCMMLEIKKKFIDIGVVRVIMQKIYDSILVDELVSILALLSNNPTANEELSEVETVHCLFRVMTNSNSSLTKENCVVILFNVCSEDYPLLKVLWVDELQEKTITELADTGTERAKSKASELLINMSETFPISEGS</sequence>
<accession>A0ABR2DU35</accession>
<evidence type="ECO:0000256" key="3">
    <source>
        <dbReference type="ARBA" id="ARBA00012483"/>
    </source>
</evidence>
<dbReference type="InterPro" id="IPR003613">
    <property type="entry name" value="Ubox_domain"/>
</dbReference>
<organism evidence="7 8">
    <name type="scientific">Hibiscus sabdariffa</name>
    <name type="common">roselle</name>
    <dbReference type="NCBI Taxonomy" id="183260"/>
    <lineage>
        <taxon>Eukaryota</taxon>
        <taxon>Viridiplantae</taxon>
        <taxon>Streptophyta</taxon>
        <taxon>Embryophyta</taxon>
        <taxon>Tracheophyta</taxon>
        <taxon>Spermatophyta</taxon>
        <taxon>Magnoliopsida</taxon>
        <taxon>eudicotyledons</taxon>
        <taxon>Gunneridae</taxon>
        <taxon>Pentapetalae</taxon>
        <taxon>rosids</taxon>
        <taxon>malvids</taxon>
        <taxon>Malvales</taxon>
        <taxon>Malvaceae</taxon>
        <taxon>Malvoideae</taxon>
        <taxon>Hibiscus</taxon>
    </lineage>
</organism>
<evidence type="ECO:0000256" key="1">
    <source>
        <dbReference type="ARBA" id="ARBA00000900"/>
    </source>
</evidence>
<dbReference type="SUPFAM" id="SSF48371">
    <property type="entry name" value="ARM repeat"/>
    <property type="match status" value="1"/>
</dbReference>
<evidence type="ECO:0000259" key="6">
    <source>
        <dbReference type="PROSITE" id="PS51698"/>
    </source>
</evidence>
<dbReference type="SUPFAM" id="SSF57850">
    <property type="entry name" value="RING/U-box"/>
    <property type="match status" value="1"/>
</dbReference>
<feature type="domain" description="U-box" evidence="6">
    <location>
        <begin position="58"/>
        <end position="132"/>
    </location>
</feature>
<protein>
    <recommendedName>
        <fullName evidence="3">RING-type E3 ubiquitin transferase</fullName>
        <ecNumber evidence="3">2.3.2.27</ecNumber>
    </recommendedName>
</protein>
<dbReference type="EC" id="2.3.2.27" evidence="3"/>
<dbReference type="InterPro" id="IPR011989">
    <property type="entry name" value="ARM-like"/>
</dbReference>
<proteinExistence type="predicted"/>
<dbReference type="Gene3D" id="3.30.40.10">
    <property type="entry name" value="Zinc/RING finger domain, C3HC4 (zinc finger)"/>
    <property type="match status" value="1"/>
</dbReference>
<dbReference type="PROSITE" id="PS51698">
    <property type="entry name" value="U_BOX"/>
    <property type="match status" value="1"/>
</dbReference>
<comment type="pathway">
    <text evidence="2">Protein modification; protein ubiquitination.</text>
</comment>
<dbReference type="Pfam" id="PF04564">
    <property type="entry name" value="U-box"/>
    <property type="match status" value="1"/>
</dbReference>
<dbReference type="InterPro" id="IPR058678">
    <property type="entry name" value="ARM_PUB"/>
</dbReference>
<comment type="caution">
    <text evidence="7">The sequence shown here is derived from an EMBL/GenBank/DDBJ whole genome shotgun (WGS) entry which is preliminary data.</text>
</comment>
<comment type="catalytic activity">
    <reaction evidence="1">
        <text>S-ubiquitinyl-[E2 ubiquitin-conjugating enzyme]-L-cysteine + [acceptor protein]-L-lysine = [E2 ubiquitin-conjugating enzyme]-L-cysteine + N(6)-ubiquitinyl-[acceptor protein]-L-lysine.</text>
        <dbReference type="EC" id="2.3.2.27"/>
    </reaction>
</comment>
<dbReference type="Gene3D" id="1.25.10.10">
    <property type="entry name" value="Leucine-rich Repeat Variant"/>
    <property type="match status" value="1"/>
</dbReference>
<evidence type="ECO:0000256" key="5">
    <source>
        <dbReference type="ARBA" id="ARBA00022786"/>
    </source>
</evidence>
<reference evidence="7 8" key="1">
    <citation type="journal article" date="2024" name="G3 (Bethesda)">
        <title>Genome assembly of Hibiscus sabdariffa L. provides insights into metabolisms of medicinal natural products.</title>
        <authorList>
            <person name="Kim T."/>
        </authorList>
    </citation>
    <scope>NUCLEOTIDE SEQUENCE [LARGE SCALE GENOMIC DNA]</scope>
    <source>
        <strain evidence="7">TK-2024</strain>
        <tissue evidence="7">Old leaves</tissue>
    </source>
</reference>
<dbReference type="CDD" id="cd16664">
    <property type="entry name" value="RING-Ubox_PUB"/>
    <property type="match status" value="1"/>
</dbReference>
<keyword evidence="8" id="KW-1185">Reference proteome</keyword>
<keyword evidence="4" id="KW-0808">Transferase</keyword>
<dbReference type="PANTHER" id="PTHR23315">
    <property type="entry name" value="U BOX DOMAIN-CONTAINING"/>
    <property type="match status" value="1"/>
</dbReference>
<evidence type="ECO:0000313" key="7">
    <source>
        <dbReference type="EMBL" id="KAK8546445.1"/>
    </source>
</evidence>
<dbReference type="InterPro" id="IPR045210">
    <property type="entry name" value="RING-Ubox_PUB"/>
</dbReference>
<dbReference type="Proteomes" id="UP001472677">
    <property type="component" value="Unassembled WGS sequence"/>
</dbReference>
<keyword evidence="5" id="KW-0833">Ubl conjugation pathway</keyword>
<dbReference type="InterPro" id="IPR016024">
    <property type="entry name" value="ARM-type_fold"/>
</dbReference>
<dbReference type="Pfam" id="PF25598">
    <property type="entry name" value="ARM_PUB"/>
    <property type="match status" value="1"/>
</dbReference>
<dbReference type="InterPro" id="IPR013083">
    <property type="entry name" value="Znf_RING/FYVE/PHD"/>
</dbReference>
<gene>
    <name evidence="7" type="ORF">V6N12_027231</name>
</gene>
<evidence type="ECO:0000256" key="2">
    <source>
        <dbReference type="ARBA" id="ARBA00004906"/>
    </source>
</evidence>
<name>A0ABR2DU35_9ROSI</name>
<dbReference type="SMART" id="SM00504">
    <property type="entry name" value="Ubox"/>
    <property type="match status" value="1"/>
</dbReference>